<keyword evidence="2" id="KW-1185">Reference proteome</keyword>
<evidence type="ECO:0000313" key="1">
    <source>
        <dbReference type="EMBL" id="KIK52396.1"/>
    </source>
</evidence>
<dbReference type="OrthoDB" id="3054003at2759"/>
<organism evidence="1 2">
    <name type="scientific">Collybiopsis luxurians FD-317 M1</name>
    <dbReference type="NCBI Taxonomy" id="944289"/>
    <lineage>
        <taxon>Eukaryota</taxon>
        <taxon>Fungi</taxon>
        <taxon>Dikarya</taxon>
        <taxon>Basidiomycota</taxon>
        <taxon>Agaricomycotina</taxon>
        <taxon>Agaricomycetes</taxon>
        <taxon>Agaricomycetidae</taxon>
        <taxon>Agaricales</taxon>
        <taxon>Marasmiineae</taxon>
        <taxon>Omphalotaceae</taxon>
        <taxon>Collybiopsis</taxon>
        <taxon>Collybiopsis luxurians</taxon>
    </lineage>
</organism>
<dbReference type="AlphaFoldDB" id="A0A0D0BD33"/>
<evidence type="ECO:0000313" key="2">
    <source>
        <dbReference type="Proteomes" id="UP000053593"/>
    </source>
</evidence>
<dbReference type="EMBL" id="KN834843">
    <property type="protein sequence ID" value="KIK52396.1"/>
    <property type="molecule type" value="Genomic_DNA"/>
</dbReference>
<gene>
    <name evidence="1" type="ORF">GYMLUDRAFT_251226</name>
</gene>
<dbReference type="Pfam" id="PF14223">
    <property type="entry name" value="Retrotran_gag_2"/>
    <property type="match status" value="1"/>
</dbReference>
<name>A0A0D0BD33_9AGAR</name>
<proteinExistence type="predicted"/>
<sequence length="219" mass="23779">MSSSSTSLPNLITFLEDRQLIGLSNWAVFCDHLKSVAHPTGLNGHLDGIITAPAAGPAPVPPAPAAAPAMPINMPINSQNPSLKEWELCNGCLADMKSHRMWTTLIGVYETTSAAAQSLTKEPIHKFKYIPGIPYEEYFQQLESLQKAASNVSCTVTNEDLQSQFLTSLSPDHLWILQNHSSHTYPKLKCMLLKYDMMVESSITGPNTSPVANALATTG</sequence>
<protein>
    <submittedName>
        <fullName evidence="1">Uncharacterized protein</fullName>
    </submittedName>
</protein>
<accession>A0A0D0BD33</accession>
<dbReference type="Proteomes" id="UP000053593">
    <property type="component" value="Unassembled WGS sequence"/>
</dbReference>
<reference evidence="1 2" key="1">
    <citation type="submission" date="2014-04" db="EMBL/GenBank/DDBJ databases">
        <title>Evolutionary Origins and Diversification of the Mycorrhizal Mutualists.</title>
        <authorList>
            <consortium name="DOE Joint Genome Institute"/>
            <consortium name="Mycorrhizal Genomics Consortium"/>
            <person name="Kohler A."/>
            <person name="Kuo A."/>
            <person name="Nagy L.G."/>
            <person name="Floudas D."/>
            <person name="Copeland A."/>
            <person name="Barry K.W."/>
            <person name="Cichocki N."/>
            <person name="Veneault-Fourrey C."/>
            <person name="LaButti K."/>
            <person name="Lindquist E.A."/>
            <person name="Lipzen A."/>
            <person name="Lundell T."/>
            <person name="Morin E."/>
            <person name="Murat C."/>
            <person name="Riley R."/>
            <person name="Ohm R."/>
            <person name="Sun H."/>
            <person name="Tunlid A."/>
            <person name="Henrissat B."/>
            <person name="Grigoriev I.V."/>
            <person name="Hibbett D.S."/>
            <person name="Martin F."/>
        </authorList>
    </citation>
    <scope>NUCLEOTIDE SEQUENCE [LARGE SCALE GENOMIC DNA]</scope>
    <source>
        <strain evidence="1 2">FD-317 M1</strain>
    </source>
</reference>
<dbReference type="HOGENOM" id="CLU_078015_1_0_1"/>